<reference evidence="2 3" key="1">
    <citation type="submission" date="2020-10" db="EMBL/GenBank/DDBJ databases">
        <title>Novel species in genus Corynebacterium.</title>
        <authorList>
            <person name="Zhang G."/>
        </authorList>
    </citation>
    <scope>NUCLEOTIDE SEQUENCE [LARGE SCALE GENOMIC DNA]</scope>
    <source>
        <strain evidence="2 3">DSM 45110</strain>
    </source>
</reference>
<sequence>MGLFSNLRKRRQEKKVALKAAKVRAKAEAKADSKLEKRKEDYLRKTAKQVRKADNKELKNRRKHEEKMAKTALEQIKAGNFNSSNVTRYVGAARVALPALMPLLYRGITQLQQSTENKRAQHSAIPVQEMAKHTGDGAAQKARIELLRDEVDHDSVPKGFAKDVKERLDQLSAAVNNTRTMNADQTRNALQAASRELDLVEKQIRIKRG</sequence>
<dbReference type="EMBL" id="JADKMY010000003">
    <property type="protein sequence ID" value="MBF4554350.1"/>
    <property type="molecule type" value="Genomic_DNA"/>
</dbReference>
<evidence type="ECO:0000256" key="1">
    <source>
        <dbReference type="SAM" id="Coils"/>
    </source>
</evidence>
<name>A0ABR9ZLS8_9CORY</name>
<organism evidence="2 3">
    <name type="scientific">Corynebacterium suicordis DSM 45110</name>
    <dbReference type="NCBI Taxonomy" id="1121369"/>
    <lineage>
        <taxon>Bacteria</taxon>
        <taxon>Bacillati</taxon>
        <taxon>Actinomycetota</taxon>
        <taxon>Actinomycetes</taxon>
        <taxon>Mycobacteriales</taxon>
        <taxon>Corynebacteriaceae</taxon>
        <taxon>Corynebacterium</taxon>
    </lineage>
</organism>
<dbReference type="RefSeq" id="WP_194557225.1">
    <property type="nucleotide sequence ID" value="NZ_JADKMY010000003.1"/>
</dbReference>
<feature type="coiled-coil region" evidence="1">
    <location>
        <begin position="161"/>
        <end position="203"/>
    </location>
</feature>
<gene>
    <name evidence="2" type="ORF">IRY30_09735</name>
</gene>
<dbReference type="InterPro" id="IPR045522">
    <property type="entry name" value="DUF6474"/>
</dbReference>
<proteinExistence type="predicted"/>
<keyword evidence="1" id="KW-0175">Coiled coil</keyword>
<dbReference type="Proteomes" id="UP000635902">
    <property type="component" value="Unassembled WGS sequence"/>
</dbReference>
<comment type="caution">
    <text evidence="2">The sequence shown here is derived from an EMBL/GenBank/DDBJ whole genome shotgun (WGS) entry which is preliminary data.</text>
</comment>
<protein>
    <submittedName>
        <fullName evidence="2">Uncharacterized protein</fullName>
    </submittedName>
</protein>
<accession>A0ABR9ZLS8</accession>
<dbReference type="Pfam" id="PF20079">
    <property type="entry name" value="DUF6474"/>
    <property type="match status" value="1"/>
</dbReference>
<evidence type="ECO:0000313" key="3">
    <source>
        <dbReference type="Proteomes" id="UP000635902"/>
    </source>
</evidence>
<evidence type="ECO:0000313" key="2">
    <source>
        <dbReference type="EMBL" id="MBF4554350.1"/>
    </source>
</evidence>
<keyword evidence="3" id="KW-1185">Reference proteome</keyword>